<evidence type="ECO:0000313" key="3">
    <source>
        <dbReference type="EMBL" id="CAB3238203.1"/>
    </source>
</evidence>
<dbReference type="Proteomes" id="UP000494106">
    <property type="component" value="Unassembled WGS sequence"/>
</dbReference>
<protein>
    <submittedName>
        <fullName evidence="3">Uncharacterized protein</fullName>
    </submittedName>
</protein>
<feature type="transmembrane region" description="Helical" evidence="1">
    <location>
        <begin position="108"/>
        <end position="128"/>
    </location>
</feature>
<dbReference type="EMBL" id="CADEBC010000479">
    <property type="protein sequence ID" value="CAB3233759.1"/>
    <property type="molecule type" value="Genomic_DNA"/>
</dbReference>
<keyword evidence="1" id="KW-0472">Membrane</keyword>
<reference evidence="4 5" key="1">
    <citation type="submission" date="2020-04" db="EMBL/GenBank/DDBJ databases">
        <authorList>
            <person name="Wallbank WR R."/>
            <person name="Pardo Diaz C."/>
            <person name="Kozak K."/>
            <person name="Martin S."/>
            <person name="Jiggins C."/>
            <person name="Moest M."/>
            <person name="Warren A I."/>
            <person name="Byers J.R.P. K."/>
            <person name="Montejo-Kovacevich G."/>
            <person name="Yen C E."/>
        </authorList>
    </citation>
    <scope>NUCLEOTIDE SEQUENCE [LARGE SCALE GENOMIC DNA]</scope>
</reference>
<feature type="transmembrane region" description="Helical" evidence="1">
    <location>
        <begin position="54"/>
        <end position="75"/>
    </location>
</feature>
<evidence type="ECO:0000313" key="2">
    <source>
        <dbReference type="EMBL" id="CAB3233759.1"/>
    </source>
</evidence>
<accession>A0A8S0ZVV3</accession>
<keyword evidence="1" id="KW-1133">Transmembrane helix</keyword>
<evidence type="ECO:0000313" key="4">
    <source>
        <dbReference type="Proteomes" id="UP000494106"/>
    </source>
</evidence>
<keyword evidence="4" id="KW-1185">Reference proteome</keyword>
<evidence type="ECO:0000256" key="1">
    <source>
        <dbReference type="SAM" id="Phobius"/>
    </source>
</evidence>
<comment type="caution">
    <text evidence="3">The sequence shown here is derived from an EMBL/GenBank/DDBJ whole genome shotgun (WGS) entry which is preliminary data.</text>
</comment>
<dbReference type="Proteomes" id="UP000494256">
    <property type="component" value="Unassembled WGS sequence"/>
</dbReference>
<organism evidence="3 5">
    <name type="scientific">Arctia plantaginis</name>
    <name type="common">Wood tiger moth</name>
    <name type="synonym">Phalaena plantaginis</name>
    <dbReference type="NCBI Taxonomy" id="874455"/>
    <lineage>
        <taxon>Eukaryota</taxon>
        <taxon>Metazoa</taxon>
        <taxon>Ecdysozoa</taxon>
        <taxon>Arthropoda</taxon>
        <taxon>Hexapoda</taxon>
        <taxon>Insecta</taxon>
        <taxon>Pterygota</taxon>
        <taxon>Neoptera</taxon>
        <taxon>Endopterygota</taxon>
        <taxon>Lepidoptera</taxon>
        <taxon>Glossata</taxon>
        <taxon>Ditrysia</taxon>
        <taxon>Noctuoidea</taxon>
        <taxon>Erebidae</taxon>
        <taxon>Arctiinae</taxon>
        <taxon>Arctia</taxon>
    </lineage>
</organism>
<sequence length="170" mass="20066">MLTILVIVRRIIKYFKLDQLLKKKDDYPLMFIHQLRIPKEDYKPKLKLSESTELLISALASLLCMLLCFSVPYVVLISPCEPLKDEGYLTLYNFAKSLEKYTFMMDRIIIIVSILLFIVLVVAITEAFNRIDFNESPWVAMGIYTPPKKKEKKKIQERYVWHFAHFRANV</sequence>
<gene>
    <name evidence="2" type="ORF">APLA_LOCUS5406</name>
    <name evidence="3" type="ORF">APLA_LOCUS8079</name>
</gene>
<keyword evidence="1" id="KW-0812">Transmembrane</keyword>
<proteinExistence type="predicted"/>
<dbReference type="AlphaFoldDB" id="A0A8S0ZVV3"/>
<name>A0A8S0ZVV3_ARCPL</name>
<dbReference type="EMBL" id="CADEBD010000306">
    <property type="protein sequence ID" value="CAB3238203.1"/>
    <property type="molecule type" value="Genomic_DNA"/>
</dbReference>
<evidence type="ECO:0000313" key="5">
    <source>
        <dbReference type="Proteomes" id="UP000494256"/>
    </source>
</evidence>
<dbReference type="OrthoDB" id="7375723at2759"/>